<keyword evidence="1" id="KW-0732">Signal</keyword>
<dbReference type="EMBL" id="JAQNDL010000003">
    <property type="protein sequence ID" value="MDC0721148.1"/>
    <property type="molecule type" value="Genomic_DNA"/>
</dbReference>
<proteinExistence type="predicted"/>
<comment type="caution">
    <text evidence="2">The sequence shown here is derived from an EMBL/GenBank/DDBJ whole genome shotgun (WGS) entry which is preliminary data.</text>
</comment>
<name>A0ABT5E5L9_9BACT</name>
<keyword evidence="3" id="KW-1185">Reference proteome</keyword>
<dbReference type="RefSeq" id="WP_272089648.1">
    <property type="nucleotide sequence ID" value="NZ_JAQNDL010000003.1"/>
</dbReference>
<gene>
    <name evidence="2" type="ORF">POL25_29855</name>
</gene>
<evidence type="ECO:0000313" key="2">
    <source>
        <dbReference type="EMBL" id="MDC0721148.1"/>
    </source>
</evidence>
<protein>
    <recommendedName>
        <fullName evidence="4">DUF3352 domain-containing protein</fullName>
    </recommendedName>
</protein>
<evidence type="ECO:0008006" key="4">
    <source>
        <dbReference type="Google" id="ProtNLM"/>
    </source>
</evidence>
<organism evidence="2 3">
    <name type="scientific">Nannocystis bainbridge</name>
    <dbReference type="NCBI Taxonomy" id="2995303"/>
    <lineage>
        <taxon>Bacteria</taxon>
        <taxon>Pseudomonadati</taxon>
        <taxon>Myxococcota</taxon>
        <taxon>Polyangia</taxon>
        <taxon>Nannocystales</taxon>
        <taxon>Nannocystaceae</taxon>
        <taxon>Nannocystis</taxon>
    </lineage>
</organism>
<dbReference type="Proteomes" id="UP001221686">
    <property type="component" value="Unassembled WGS sequence"/>
</dbReference>
<evidence type="ECO:0000256" key="1">
    <source>
        <dbReference type="SAM" id="SignalP"/>
    </source>
</evidence>
<feature type="chain" id="PRO_5046743236" description="DUF3352 domain-containing protein" evidence="1">
    <location>
        <begin position="22"/>
        <end position="619"/>
    </location>
</feature>
<reference evidence="2 3" key="1">
    <citation type="submission" date="2022-11" db="EMBL/GenBank/DDBJ databases">
        <title>Minimal conservation of predation-associated metabolite biosynthetic gene clusters underscores biosynthetic potential of Myxococcota including descriptions for ten novel species: Archangium lansinium sp. nov., Myxococcus landrumus sp. nov., Nannocystis bai.</title>
        <authorList>
            <person name="Ahearne A."/>
            <person name="Stevens C."/>
            <person name="Dowd S."/>
        </authorList>
    </citation>
    <scope>NUCLEOTIDE SEQUENCE [LARGE SCALE GENOMIC DNA]</scope>
    <source>
        <strain evidence="2 3">BB15-2</strain>
    </source>
</reference>
<accession>A0ABT5E5L9</accession>
<evidence type="ECO:0000313" key="3">
    <source>
        <dbReference type="Proteomes" id="UP001221686"/>
    </source>
</evidence>
<feature type="signal peptide" evidence="1">
    <location>
        <begin position="1"/>
        <end position="21"/>
    </location>
</feature>
<sequence>MSAGLARSVALALLFACTPDAQTEPAAQEANRQTPSAPVAAPAPVPAVPPPIVPLPEPDFVTAPGHLEGGHLYVTVRPRRLQEFVRALPIAAERAAVVAILQEELGLSLGSIEDLGLDPEAAMTATLMRPVAPQMAAVREQVQQIAAVQGGDPAATPPLSPELLRAAASLTYHNRLHIPVRDPEVLLKIAREQQRAGGLCPRLPHDACLASERATVLLRRDDGAVVVDAFLQPYPHPDVGDEDSRAEAALAALEVRPARHAALAVLAGDVGLYIHGATIPALSDIFELGELVETLAITPSGQRRAVIDDALAHQAAVLRLRDTRRLFTGLSVSAALDPSDVRVDLSWEPADLTAAQQMEQLFAPAGGGLPGPSRAALCDGALLCWQLPPLPALAGFEGLGLGDYASHDTLGPTIAAGGQFGLTVIAVETWPNQLGAWQRWSRGHGRDAGVARTLFELVGAVQGAGGSIRAGGGDIKRAKVIYARLNRQELGLVRSFASVAGAKFEDLPEGGLQHRLAAAAGQDGMTAFLASEPDEQTGWLIGADHLDGARWLLTAAPREFNIAPSFFVGSDDLAGLLAEYGPAGAANFAAWATGRKLTAIVELNRARPRIEIAVTRSVP</sequence>